<dbReference type="Proteomes" id="UP000238288">
    <property type="component" value="Chromosome PCAR9a"/>
</dbReference>
<sequence>MVCCVYRNTGFGLFCLFTVYRSAYFDAHTSRTGVYLRKLSGDLWIDSAGNNFSSNSNALDKWDCKPDVHITKSICVV</sequence>
<protein>
    <submittedName>
        <fullName evidence="1">Uncharacterized protein</fullName>
    </submittedName>
</protein>
<reference evidence="1 2" key="1">
    <citation type="submission" date="2017-11" db="EMBL/GenBank/DDBJ databases">
        <authorList>
            <person name="Han C.G."/>
        </authorList>
    </citation>
    <scope>NUCLEOTIDE SEQUENCE [LARGE SCALE GENOMIC DNA]</scope>
    <source>
        <strain evidence="2">ATCC 43555</strain>
    </source>
</reference>
<accession>A0A2K4XB11</accession>
<proteinExistence type="predicted"/>
<dbReference type="EMBL" id="LT965928">
    <property type="protein sequence ID" value="SOU41506.1"/>
    <property type="molecule type" value="Genomic_DNA"/>
</dbReference>
<gene>
    <name evidence="1" type="ORF">PCAR9_A30690</name>
</gene>
<name>A0A2K4XB11_PSEVC</name>
<organism evidence="1 2">
    <name type="scientific">Pseudoalteromonas carrageenovora IAM 12662</name>
    <dbReference type="NCBI Taxonomy" id="1314868"/>
    <lineage>
        <taxon>Bacteria</taxon>
        <taxon>Pseudomonadati</taxon>
        <taxon>Pseudomonadota</taxon>
        <taxon>Gammaproteobacteria</taxon>
        <taxon>Alteromonadales</taxon>
        <taxon>Pseudoalteromonadaceae</taxon>
        <taxon>Pseudoalteromonas</taxon>
    </lineage>
</organism>
<evidence type="ECO:0000313" key="1">
    <source>
        <dbReference type="EMBL" id="SOU41506.1"/>
    </source>
</evidence>
<dbReference type="AlphaFoldDB" id="A0A2K4XB11"/>
<evidence type="ECO:0000313" key="2">
    <source>
        <dbReference type="Proteomes" id="UP000238288"/>
    </source>
</evidence>